<dbReference type="Pfam" id="PF01894">
    <property type="entry name" value="YjbQ"/>
    <property type="match status" value="1"/>
</dbReference>
<dbReference type="Gene3D" id="2.60.120.460">
    <property type="entry name" value="YjbQ-like"/>
    <property type="match status" value="1"/>
</dbReference>
<dbReference type="EMBL" id="NIQC01000015">
    <property type="protein sequence ID" value="OWZ83572.1"/>
    <property type="molecule type" value="Genomic_DNA"/>
</dbReference>
<dbReference type="PANTHER" id="PTHR30615">
    <property type="entry name" value="UNCHARACTERIZED PROTEIN YJBQ-RELATED"/>
    <property type="match status" value="1"/>
</dbReference>
<evidence type="ECO:0008006" key="4">
    <source>
        <dbReference type="Google" id="ProtNLM"/>
    </source>
</evidence>
<organism evidence="2 3">
    <name type="scientific">Natranaerobius trueperi</name>
    <dbReference type="NCBI Taxonomy" id="759412"/>
    <lineage>
        <taxon>Bacteria</taxon>
        <taxon>Bacillati</taxon>
        <taxon>Bacillota</taxon>
        <taxon>Clostridia</taxon>
        <taxon>Natranaerobiales</taxon>
        <taxon>Natranaerobiaceae</taxon>
        <taxon>Natranaerobius</taxon>
    </lineage>
</organism>
<evidence type="ECO:0000256" key="1">
    <source>
        <dbReference type="ARBA" id="ARBA00005534"/>
    </source>
</evidence>
<accession>A0A226BXR3</accession>
<reference evidence="2 3" key="1">
    <citation type="submission" date="2017-06" db="EMBL/GenBank/DDBJ databases">
        <title>Draft Genome Sequence of Natranaerobius trueperi halophilic, alkalithermophilic bacteria from soda lakes.</title>
        <authorList>
            <person name="Zhao B."/>
        </authorList>
    </citation>
    <scope>NUCLEOTIDE SEQUENCE [LARGE SCALE GENOMIC DNA]</scope>
    <source>
        <strain evidence="2 3">DSM 18760</strain>
    </source>
</reference>
<dbReference type="PANTHER" id="PTHR30615:SF8">
    <property type="entry name" value="UPF0047 PROTEIN C4A8.02C"/>
    <property type="match status" value="1"/>
</dbReference>
<sequence>MDITLTTSKHIELIDISQEIENFIDSSKMDSETITIFVPHTTAAITVNENCDSDVVNDLETAFKKLVPSIAFSHMEGNSPAHLLSSLVGCSITLPVKNNKLDLGTWQGVFFCEFDGPRTRRVKILV</sequence>
<proteinExistence type="inferred from homology"/>
<dbReference type="InterPro" id="IPR035917">
    <property type="entry name" value="YjbQ-like_sf"/>
</dbReference>
<comment type="similarity">
    <text evidence="1">Belongs to the UPF0047 family.</text>
</comment>
<dbReference type="SUPFAM" id="SSF111038">
    <property type="entry name" value="YjbQ-like"/>
    <property type="match status" value="1"/>
</dbReference>
<comment type="caution">
    <text evidence="2">The sequence shown here is derived from an EMBL/GenBank/DDBJ whole genome shotgun (WGS) entry which is preliminary data.</text>
</comment>
<dbReference type="PIRSF" id="PIRSF004681">
    <property type="entry name" value="UCP004681"/>
    <property type="match status" value="1"/>
</dbReference>
<evidence type="ECO:0000313" key="2">
    <source>
        <dbReference type="EMBL" id="OWZ83572.1"/>
    </source>
</evidence>
<dbReference type="OrthoDB" id="9801725at2"/>
<dbReference type="AlphaFoldDB" id="A0A226BXR3"/>
<keyword evidence="3" id="KW-1185">Reference proteome</keyword>
<name>A0A226BXR3_9FIRM</name>
<gene>
    <name evidence="2" type="ORF">CDO51_07605</name>
</gene>
<dbReference type="RefSeq" id="WP_089023693.1">
    <property type="nucleotide sequence ID" value="NZ_NIQC01000015.1"/>
</dbReference>
<protein>
    <recommendedName>
        <fullName evidence="4">Secondary thiamine-phosphate synthase enzyme</fullName>
    </recommendedName>
</protein>
<dbReference type="NCBIfam" id="TIGR00149">
    <property type="entry name" value="TIGR00149_YjbQ"/>
    <property type="match status" value="1"/>
</dbReference>
<dbReference type="Proteomes" id="UP000214588">
    <property type="component" value="Unassembled WGS sequence"/>
</dbReference>
<evidence type="ECO:0000313" key="3">
    <source>
        <dbReference type="Proteomes" id="UP000214588"/>
    </source>
</evidence>
<dbReference type="InterPro" id="IPR001602">
    <property type="entry name" value="UPF0047_YjbQ-like"/>
</dbReference>